<keyword evidence="3" id="KW-1185">Reference proteome</keyword>
<reference evidence="2 3" key="1">
    <citation type="submission" date="2017-12" db="EMBL/GenBank/DDBJ databases">
        <title>Hemimetabolous genomes reveal molecular basis of termite eusociality.</title>
        <authorList>
            <person name="Harrison M.C."/>
            <person name="Jongepier E."/>
            <person name="Robertson H.M."/>
            <person name="Arning N."/>
            <person name="Bitard-Feildel T."/>
            <person name="Chao H."/>
            <person name="Childers C.P."/>
            <person name="Dinh H."/>
            <person name="Doddapaneni H."/>
            <person name="Dugan S."/>
            <person name="Gowin J."/>
            <person name="Greiner C."/>
            <person name="Han Y."/>
            <person name="Hu H."/>
            <person name="Hughes D.S.T."/>
            <person name="Huylmans A.-K."/>
            <person name="Kemena C."/>
            <person name="Kremer L.P.M."/>
            <person name="Lee S.L."/>
            <person name="Lopez-Ezquerra A."/>
            <person name="Mallet L."/>
            <person name="Monroy-Kuhn J.M."/>
            <person name="Moser A."/>
            <person name="Murali S.C."/>
            <person name="Muzny D.M."/>
            <person name="Otani S."/>
            <person name="Piulachs M.-D."/>
            <person name="Poelchau M."/>
            <person name="Qu J."/>
            <person name="Schaub F."/>
            <person name="Wada-Katsumata A."/>
            <person name="Worley K.C."/>
            <person name="Xie Q."/>
            <person name="Ylla G."/>
            <person name="Poulsen M."/>
            <person name="Gibbs R.A."/>
            <person name="Schal C."/>
            <person name="Richards S."/>
            <person name="Belles X."/>
            <person name="Korb J."/>
            <person name="Bornberg-Bauer E."/>
        </authorList>
    </citation>
    <scope>NUCLEOTIDE SEQUENCE [LARGE SCALE GENOMIC DNA]</scope>
    <source>
        <tissue evidence="2">Whole body</tissue>
    </source>
</reference>
<feature type="region of interest" description="Disordered" evidence="1">
    <location>
        <begin position="231"/>
        <end position="359"/>
    </location>
</feature>
<dbReference type="InParanoid" id="A0A2J7Q1X6"/>
<dbReference type="OrthoDB" id="5973359at2759"/>
<dbReference type="Proteomes" id="UP000235965">
    <property type="component" value="Unassembled WGS sequence"/>
</dbReference>
<sequence length="359" mass="38641">MLQSAQQPQVDYSSFADWELLEGDILPEGSVPDTDVDPDIPENTTQQQLDFYKLSSVDYDFTNGMVSEDGEFYISSSARPFQFPGGTSDMLTSNGSQFFPGQLYLMGSECKQGDITVDFVTPDSGIIDITAPDKLLALETGVDSYNDEVDTSASSISGFAVSFDNQLASHKSDSMKKIVWEDEVDCVKPGADETSGKWSAVSLDVGQKISLECEKLQKLPFADFFELGRASDHSSNTVSNASVTNEMSSGARSVPNSVVAGRDSETAVQSPPSPPSPSGLGELRHTRDRLKLDLPLSSTTFVLDPPVAGKRRSVETVKGEASLLDSGEETEDSGIESSNGIVTSLTREVRSHTEDPSKT</sequence>
<evidence type="ECO:0000256" key="1">
    <source>
        <dbReference type="SAM" id="MobiDB-lite"/>
    </source>
</evidence>
<dbReference type="AlphaFoldDB" id="A0A2J7Q1X6"/>
<feature type="compositionally biased region" description="Basic and acidic residues" evidence="1">
    <location>
        <begin position="347"/>
        <end position="359"/>
    </location>
</feature>
<proteinExistence type="predicted"/>
<protein>
    <submittedName>
        <fullName evidence="2">Uncharacterized protein</fullName>
    </submittedName>
</protein>
<organism evidence="2 3">
    <name type="scientific">Cryptotermes secundus</name>
    <dbReference type="NCBI Taxonomy" id="105785"/>
    <lineage>
        <taxon>Eukaryota</taxon>
        <taxon>Metazoa</taxon>
        <taxon>Ecdysozoa</taxon>
        <taxon>Arthropoda</taxon>
        <taxon>Hexapoda</taxon>
        <taxon>Insecta</taxon>
        <taxon>Pterygota</taxon>
        <taxon>Neoptera</taxon>
        <taxon>Polyneoptera</taxon>
        <taxon>Dictyoptera</taxon>
        <taxon>Blattodea</taxon>
        <taxon>Blattoidea</taxon>
        <taxon>Termitoidae</taxon>
        <taxon>Kalotermitidae</taxon>
        <taxon>Cryptotermitinae</taxon>
        <taxon>Cryptotermes</taxon>
    </lineage>
</organism>
<feature type="compositionally biased region" description="Polar residues" evidence="1">
    <location>
        <begin position="335"/>
        <end position="346"/>
    </location>
</feature>
<evidence type="ECO:0000313" key="2">
    <source>
        <dbReference type="EMBL" id="PNF22569.1"/>
    </source>
</evidence>
<accession>A0A2J7Q1X6</accession>
<feature type="compositionally biased region" description="Polar residues" evidence="1">
    <location>
        <begin position="246"/>
        <end position="256"/>
    </location>
</feature>
<name>A0A2J7Q1X6_9NEOP</name>
<evidence type="ECO:0000313" key="3">
    <source>
        <dbReference type="Proteomes" id="UP000235965"/>
    </source>
</evidence>
<gene>
    <name evidence="2" type="ORF">B7P43_G12850</name>
</gene>
<feature type="compositionally biased region" description="Basic and acidic residues" evidence="1">
    <location>
        <begin position="282"/>
        <end position="292"/>
    </location>
</feature>
<feature type="compositionally biased region" description="Low complexity" evidence="1">
    <location>
        <begin position="234"/>
        <end position="245"/>
    </location>
</feature>
<dbReference type="EMBL" id="NEVH01019377">
    <property type="protein sequence ID" value="PNF22569.1"/>
    <property type="molecule type" value="Genomic_DNA"/>
</dbReference>
<comment type="caution">
    <text evidence="2">The sequence shown here is derived from an EMBL/GenBank/DDBJ whole genome shotgun (WGS) entry which is preliminary data.</text>
</comment>
<dbReference type="STRING" id="105785.A0A2J7Q1X6"/>